<dbReference type="SUPFAM" id="SSF53448">
    <property type="entry name" value="Nucleotide-diphospho-sugar transferases"/>
    <property type="match status" value="1"/>
</dbReference>
<dbReference type="OrthoDB" id="9815923at2"/>
<dbReference type="STRING" id="1105367.CG50_08490"/>
<dbReference type="Pfam" id="PF00535">
    <property type="entry name" value="Glycos_transf_2"/>
    <property type="match status" value="1"/>
</dbReference>
<dbReference type="Proteomes" id="UP000028824">
    <property type="component" value="Unassembled WGS sequence"/>
</dbReference>
<reference evidence="2 3" key="1">
    <citation type="submission" date="2014-03" db="EMBL/GenBank/DDBJ databases">
        <title>Genome of Paenirhodobacter enshiensis DW2-9.</title>
        <authorList>
            <person name="Wang D."/>
            <person name="Wang G."/>
        </authorList>
    </citation>
    <scope>NUCLEOTIDE SEQUENCE [LARGE SCALE GENOMIC DNA]</scope>
    <source>
        <strain evidence="2 3">DW2-9</strain>
    </source>
</reference>
<protein>
    <submittedName>
        <fullName evidence="2">Glycosyl transferase</fullName>
    </submittedName>
</protein>
<organism evidence="2 3">
    <name type="scientific">Paenirhodobacter enshiensis</name>
    <dbReference type="NCBI Taxonomy" id="1105367"/>
    <lineage>
        <taxon>Bacteria</taxon>
        <taxon>Pseudomonadati</taxon>
        <taxon>Pseudomonadota</taxon>
        <taxon>Alphaproteobacteria</taxon>
        <taxon>Rhodobacterales</taxon>
        <taxon>Rhodobacter group</taxon>
        <taxon>Paenirhodobacter</taxon>
    </lineage>
</organism>
<feature type="domain" description="Glycosyltransferase 2-like" evidence="1">
    <location>
        <begin position="9"/>
        <end position="117"/>
    </location>
</feature>
<dbReference type="GO" id="GO:0016740">
    <property type="term" value="F:transferase activity"/>
    <property type="evidence" value="ECO:0007669"/>
    <property type="project" value="UniProtKB-KW"/>
</dbReference>
<dbReference type="RefSeq" id="WP_036634673.1">
    <property type="nucleotide sequence ID" value="NZ_JFZB01000003.1"/>
</dbReference>
<comment type="caution">
    <text evidence="2">The sequence shown here is derived from an EMBL/GenBank/DDBJ whole genome shotgun (WGS) entry which is preliminary data.</text>
</comment>
<keyword evidence="2" id="KW-0808">Transferase</keyword>
<evidence type="ECO:0000259" key="1">
    <source>
        <dbReference type="Pfam" id="PF00535"/>
    </source>
</evidence>
<dbReference type="EMBL" id="JFZB01000003">
    <property type="protein sequence ID" value="KFI29665.1"/>
    <property type="molecule type" value="Genomic_DNA"/>
</dbReference>
<keyword evidence="3" id="KW-1185">Reference proteome</keyword>
<proteinExistence type="predicted"/>
<dbReference type="PANTHER" id="PTHR48090:SF7">
    <property type="entry name" value="RFBJ PROTEIN"/>
    <property type="match status" value="1"/>
</dbReference>
<gene>
    <name evidence="2" type="ORF">CG50_08490</name>
</gene>
<dbReference type="InterPro" id="IPR001173">
    <property type="entry name" value="Glyco_trans_2-like"/>
</dbReference>
<evidence type="ECO:0000313" key="3">
    <source>
        <dbReference type="Proteomes" id="UP000028824"/>
    </source>
</evidence>
<dbReference type="AlphaFoldDB" id="A0A086Y5W5"/>
<dbReference type="eggNOG" id="COG1216">
    <property type="taxonomic scope" value="Bacteria"/>
</dbReference>
<accession>A0A086Y5W5</accession>
<evidence type="ECO:0000313" key="2">
    <source>
        <dbReference type="EMBL" id="KFI29665.1"/>
    </source>
</evidence>
<dbReference type="PANTHER" id="PTHR48090">
    <property type="entry name" value="UNDECAPRENYL-PHOSPHATE 4-DEOXY-4-FORMAMIDO-L-ARABINOSE TRANSFERASE-RELATED"/>
    <property type="match status" value="1"/>
</dbReference>
<sequence>MTPAPQRVSCIIPAYNEAPRIAAVLASVTDHPLIDEVIVVDDGSADGTAEVARAIRGARVIVQDENHGKSWAVATGIEAASHDLILLLDSDLLGLTGDDLSALIAPVREGAADVSISLRGNAPKLWQMIGLDYISGERVVPKRLIGPPEALRTLPHFGLEVAMNERLIAAQARIAVVRWPEVESPWKGSKRGPWEGVKADARMLGDMFDTIAPKHALTQIRLMRQLRVTAADLIAAQ</sequence>
<dbReference type="InterPro" id="IPR029044">
    <property type="entry name" value="Nucleotide-diphossugar_trans"/>
</dbReference>
<name>A0A086Y5W5_9RHOB</name>
<dbReference type="InterPro" id="IPR050256">
    <property type="entry name" value="Glycosyltransferase_2"/>
</dbReference>
<dbReference type="Gene3D" id="3.90.550.10">
    <property type="entry name" value="Spore Coat Polysaccharide Biosynthesis Protein SpsA, Chain A"/>
    <property type="match status" value="1"/>
</dbReference>